<evidence type="ECO:0000256" key="1">
    <source>
        <dbReference type="SAM" id="Phobius"/>
    </source>
</evidence>
<dbReference type="AlphaFoldDB" id="A0A0A9DF19"/>
<reference evidence="2" key="1">
    <citation type="submission" date="2014-09" db="EMBL/GenBank/DDBJ databases">
        <authorList>
            <person name="Magalhaes I.L.F."/>
            <person name="Oliveira U."/>
            <person name="Santos F.R."/>
            <person name="Vidigal T.H.D.A."/>
            <person name="Brescovit A.D."/>
            <person name="Santos A.J."/>
        </authorList>
    </citation>
    <scope>NUCLEOTIDE SEQUENCE</scope>
    <source>
        <tissue evidence="2">Shoot tissue taken approximately 20 cm above the soil surface</tissue>
    </source>
</reference>
<organism evidence="2">
    <name type="scientific">Arundo donax</name>
    <name type="common">Giant reed</name>
    <name type="synonym">Donax arundinaceus</name>
    <dbReference type="NCBI Taxonomy" id="35708"/>
    <lineage>
        <taxon>Eukaryota</taxon>
        <taxon>Viridiplantae</taxon>
        <taxon>Streptophyta</taxon>
        <taxon>Embryophyta</taxon>
        <taxon>Tracheophyta</taxon>
        <taxon>Spermatophyta</taxon>
        <taxon>Magnoliopsida</taxon>
        <taxon>Liliopsida</taxon>
        <taxon>Poales</taxon>
        <taxon>Poaceae</taxon>
        <taxon>PACMAD clade</taxon>
        <taxon>Arundinoideae</taxon>
        <taxon>Arundineae</taxon>
        <taxon>Arundo</taxon>
    </lineage>
</organism>
<proteinExistence type="predicted"/>
<protein>
    <submittedName>
        <fullName evidence="2">Uncharacterized protein</fullName>
    </submittedName>
</protein>
<sequence>MYTVAFWNSTVVYCLPLLVVAKFLGAFANSDFTTCITWYNLEVSIECMIPDGTFYNSHTKRILSE</sequence>
<keyword evidence="1" id="KW-0812">Transmembrane</keyword>
<evidence type="ECO:0000313" key="2">
    <source>
        <dbReference type="EMBL" id="JAD86431.1"/>
    </source>
</evidence>
<dbReference type="EMBL" id="GBRH01211464">
    <property type="protein sequence ID" value="JAD86431.1"/>
    <property type="molecule type" value="Transcribed_RNA"/>
</dbReference>
<name>A0A0A9DF19_ARUDO</name>
<accession>A0A0A9DF19</accession>
<keyword evidence="1" id="KW-0472">Membrane</keyword>
<feature type="transmembrane region" description="Helical" evidence="1">
    <location>
        <begin position="6"/>
        <end position="24"/>
    </location>
</feature>
<keyword evidence="1" id="KW-1133">Transmembrane helix</keyword>
<reference evidence="2" key="2">
    <citation type="journal article" date="2015" name="Data Brief">
        <title>Shoot transcriptome of the giant reed, Arundo donax.</title>
        <authorList>
            <person name="Barrero R.A."/>
            <person name="Guerrero F.D."/>
            <person name="Moolhuijzen P."/>
            <person name="Goolsby J.A."/>
            <person name="Tidwell J."/>
            <person name="Bellgard S.E."/>
            <person name="Bellgard M.I."/>
        </authorList>
    </citation>
    <scope>NUCLEOTIDE SEQUENCE</scope>
    <source>
        <tissue evidence="2">Shoot tissue taken approximately 20 cm above the soil surface</tissue>
    </source>
</reference>